<feature type="region of interest" description="Disordered" evidence="5">
    <location>
        <begin position="176"/>
        <end position="431"/>
    </location>
</feature>
<proteinExistence type="predicted"/>
<dbReference type="GO" id="GO:0005783">
    <property type="term" value="C:endoplasmic reticulum"/>
    <property type="evidence" value="ECO:0007669"/>
    <property type="project" value="TreeGrafter"/>
</dbReference>
<keyword evidence="3 4" id="KW-0175">Coiled coil</keyword>
<organism evidence="7 8">
    <name type="scientific">Linnemannia exigua</name>
    <dbReference type="NCBI Taxonomy" id="604196"/>
    <lineage>
        <taxon>Eukaryota</taxon>
        <taxon>Fungi</taxon>
        <taxon>Fungi incertae sedis</taxon>
        <taxon>Mucoromycota</taxon>
        <taxon>Mortierellomycotina</taxon>
        <taxon>Mortierellomycetes</taxon>
        <taxon>Mortierellales</taxon>
        <taxon>Mortierellaceae</taxon>
        <taxon>Linnemannia</taxon>
    </lineage>
</organism>
<feature type="coiled-coil region" evidence="4">
    <location>
        <begin position="795"/>
        <end position="922"/>
    </location>
</feature>
<evidence type="ECO:0000256" key="5">
    <source>
        <dbReference type="SAM" id="MobiDB-lite"/>
    </source>
</evidence>
<feature type="compositionally biased region" description="Basic and acidic residues" evidence="5">
    <location>
        <begin position="345"/>
        <end position="354"/>
    </location>
</feature>
<dbReference type="Pfam" id="PF12329">
    <property type="entry name" value="TMF_DNA_bd"/>
    <property type="match status" value="1"/>
</dbReference>
<keyword evidence="2" id="KW-0333">Golgi apparatus</keyword>
<accession>A0AAD4H823</accession>
<gene>
    <name evidence="7" type="primary">TMF1</name>
    <name evidence="7" type="ORF">BGZ95_007053</name>
</gene>
<evidence type="ECO:0000256" key="3">
    <source>
        <dbReference type="ARBA" id="ARBA00023054"/>
    </source>
</evidence>
<feature type="compositionally biased region" description="Polar residues" evidence="5">
    <location>
        <begin position="256"/>
        <end position="298"/>
    </location>
</feature>
<dbReference type="InterPro" id="IPR022092">
    <property type="entry name" value="TMF_DNA-bd"/>
</dbReference>
<feature type="compositionally biased region" description="Polar residues" evidence="5">
    <location>
        <begin position="400"/>
        <end position="416"/>
    </location>
</feature>
<evidence type="ECO:0000256" key="4">
    <source>
        <dbReference type="SAM" id="Coils"/>
    </source>
</evidence>
<feature type="compositionally biased region" description="Polar residues" evidence="5">
    <location>
        <begin position="376"/>
        <end position="391"/>
    </location>
</feature>
<feature type="domain" description="TATA element modulatory factor 1 TATA binding" evidence="6">
    <location>
        <begin position="1032"/>
        <end position="1140"/>
    </location>
</feature>
<feature type="compositionally biased region" description="Polar residues" evidence="5">
    <location>
        <begin position="130"/>
        <end position="139"/>
    </location>
</feature>
<comment type="caution">
    <text evidence="7">The sequence shown here is derived from an EMBL/GenBank/DDBJ whole genome shotgun (WGS) entry which is preliminary data.</text>
</comment>
<feature type="region of interest" description="Disordered" evidence="5">
    <location>
        <begin position="983"/>
        <end position="1027"/>
    </location>
</feature>
<feature type="compositionally biased region" description="Gly residues" evidence="5">
    <location>
        <begin position="26"/>
        <end position="36"/>
    </location>
</feature>
<feature type="compositionally biased region" description="Polar residues" evidence="5">
    <location>
        <begin position="86"/>
        <end position="123"/>
    </location>
</feature>
<dbReference type="InterPro" id="IPR022091">
    <property type="entry name" value="TMF_TATA-bd"/>
</dbReference>
<protein>
    <submittedName>
        <fullName evidence="7">TATA element modulatory factor 1</fullName>
    </submittedName>
</protein>
<evidence type="ECO:0000313" key="8">
    <source>
        <dbReference type="Proteomes" id="UP001194580"/>
    </source>
</evidence>
<dbReference type="AlphaFoldDB" id="A0AAD4H823"/>
<name>A0AAD4H823_9FUNG</name>
<feature type="compositionally biased region" description="Low complexity" evidence="5">
    <location>
        <begin position="996"/>
        <end position="1008"/>
    </location>
</feature>
<reference evidence="7" key="1">
    <citation type="journal article" date="2020" name="Fungal Divers.">
        <title>Resolving the Mortierellaceae phylogeny through synthesis of multi-gene phylogenetics and phylogenomics.</title>
        <authorList>
            <person name="Vandepol N."/>
            <person name="Liber J."/>
            <person name="Desiro A."/>
            <person name="Na H."/>
            <person name="Kennedy M."/>
            <person name="Barry K."/>
            <person name="Grigoriev I.V."/>
            <person name="Miller A.N."/>
            <person name="O'Donnell K."/>
            <person name="Stajich J.E."/>
            <person name="Bonito G."/>
        </authorList>
    </citation>
    <scope>NUCLEOTIDE SEQUENCE</scope>
    <source>
        <strain evidence="7">NRRL 28262</strain>
    </source>
</reference>
<feature type="coiled-coil region" evidence="4">
    <location>
        <begin position="1039"/>
        <end position="1087"/>
    </location>
</feature>
<dbReference type="EMBL" id="JAAAIL010000338">
    <property type="protein sequence ID" value="KAG0276775.1"/>
    <property type="molecule type" value="Genomic_DNA"/>
</dbReference>
<dbReference type="PANTHER" id="PTHR46515:SF1">
    <property type="entry name" value="TATA ELEMENT MODULATORY FACTOR"/>
    <property type="match status" value="1"/>
</dbReference>
<feature type="coiled-coil region" evidence="4">
    <location>
        <begin position="517"/>
        <end position="570"/>
    </location>
</feature>
<feature type="coiled-coil region" evidence="4">
    <location>
        <begin position="613"/>
        <end position="661"/>
    </location>
</feature>
<feature type="compositionally biased region" description="Basic and acidic residues" evidence="5">
    <location>
        <begin position="362"/>
        <end position="373"/>
    </location>
</feature>
<keyword evidence="8" id="KW-1185">Reference proteome</keyword>
<comment type="subcellular location">
    <subcellularLocation>
        <location evidence="1">Golgi apparatus</location>
    </subcellularLocation>
</comment>
<evidence type="ECO:0000259" key="6">
    <source>
        <dbReference type="Pfam" id="PF12325"/>
    </source>
</evidence>
<evidence type="ECO:0000256" key="1">
    <source>
        <dbReference type="ARBA" id="ARBA00004555"/>
    </source>
</evidence>
<feature type="coiled-coil region" evidence="4">
    <location>
        <begin position="1112"/>
        <end position="1150"/>
    </location>
</feature>
<feature type="compositionally biased region" description="Polar residues" evidence="5">
    <location>
        <begin position="66"/>
        <end position="78"/>
    </location>
</feature>
<feature type="compositionally biased region" description="Basic and acidic residues" evidence="5">
    <location>
        <begin position="299"/>
        <end position="320"/>
    </location>
</feature>
<dbReference type="InterPro" id="IPR052602">
    <property type="entry name" value="Growth_transcription_reg"/>
</dbReference>
<dbReference type="Proteomes" id="UP001194580">
    <property type="component" value="Unassembled WGS sequence"/>
</dbReference>
<dbReference type="PANTHER" id="PTHR46515">
    <property type="entry name" value="TATA ELEMENT MODULATORY FACTOR TMF1"/>
    <property type="match status" value="1"/>
</dbReference>
<feature type="compositionally biased region" description="Low complexity" evidence="5">
    <location>
        <begin position="1"/>
        <end position="25"/>
    </location>
</feature>
<sequence>MSSFFGTSGSGSGSNANGSSPNSSSTGGGGGGGGWGSFLKQGLSQIESKLDMVLDIQVPISGGGNVSPSNTTGSSTTRDIPPKRQASPQVLSAAQGEGRTSQDVNSGKSSSQDLRRSLISSKVAQDDSNRGNSNQNDEASVTVDPFTGMVTTSPGIKRMSTPLVNSTLSASAAAAAAAAAANRERLEQRMRGIFKKSAESPPSTPPPSNGASPSPSTRKSVSTELEEKEDKSSQQDHTEDLGDKVLLTKAEKSIQESDTAEASTTQQERLGQEPTTSALAPTEPTNDINTNESVNTNKDTVKEMPKKATDDALDKQEQAKESTGVVKSREDAEVEPIAESAIKTVTEETVKAPDTESTFKNVVEKSHPAEEIKTPASPSSHDPVQEVSSIRTPGVDVPATPTSQTSTRNSSENDTAAHSLGNRPDTPLSTTESDIATTVSVKAEPAAIPTFAKDIIQPETTSNDTIFTEDVNPLKRVLDQREEQLFKVMQEQSALVERLRDLEDAKAAEDARNAVKLAGLEKMIETQKKELEVARGSNLASQPKSIQRTLEEQRGLLEEKDEQIRGLLAEGEVLSKKEFKHMTTIKAMRMKTIEMEKSQMDAQKRMDKVVADYTEVQGKVARLTDENKQLQESVKSLHDINQRQNKQMTKLESELVQLRDDKAGLQMGLDRAWQELTEARKASAELSSQTHAAALEREMKMNEDLQEQLESLKTQHAAVESNLRQDIQELRVSLSNREELAGEKEDQLYMEIRSLQARLEQSDHDSYELQETLDEARRPLLRQIEILQNQQGVANRNWDKVEKNLTRRITEAEENTVKAQERERNARDKLDEVKSQIITLEARLETLRIADTQLRSDINSNKRSLAEKEEAARQAQAELSRERLIRERAVEEAKEDVERKWRQQQQAEVEKLKVQIQQLQQQQSQRILSGSDGDLLNVSSDSINARRPSSSSIVSVNSPMLGGGGVLASKIVGGAQGRASFESITSPTSLDGMAPSLSRSSSSHTMSSVIAGTGPGTPTVGLMGLGGGGSSNTGQAVAIERLNTMVRQLESQVTFLAEQVRSANRNKDELSDELVKVTMELEELQGAATMVPSLEQELSLLKDRHRAALEMLGEKTEEVQELRADILDVKEAYRDQINDLLSQLEKLRRANAH</sequence>
<evidence type="ECO:0000313" key="7">
    <source>
        <dbReference type="EMBL" id="KAG0276775.1"/>
    </source>
</evidence>
<feature type="compositionally biased region" description="Basic and acidic residues" evidence="5">
    <location>
        <begin position="228"/>
        <end position="243"/>
    </location>
</feature>
<dbReference type="Pfam" id="PF12325">
    <property type="entry name" value="TMF_TATA_bd"/>
    <property type="match status" value="1"/>
</dbReference>
<feature type="region of interest" description="Disordered" evidence="5">
    <location>
        <begin position="59"/>
        <end position="160"/>
    </location>
</feature>
<evidence type="ECO:0000256" key="2">
    <source>
        <dbReference type="ARBA" id="ARBA00023034"/>
    </source>
</evidence>
<feature type="coiled-coil region" evidence="4">
    <location>
        <begin position="692"/>
        <end position="729"/>
    </location>
</feature>
<dbReference type="GO" id="GO:0005794">
    <property type="term" value="C:Golgi apparatus"/>
    <property type="evidence" value="ECO:0007669"/>
    <property type="project" value="UniProtKB-SubCell"/>
</dbReference>
<feature type="region of interest" description="Disordered" evidence="5">
    <location>
        <begin position="1"/>
        <end position="39"/>
    </location>
</feature>